<evidence type="ECO:0000256" key="1">
    <source>
        <dbReference type="ARBA" id="ARBA00037964"/>
    </source>
</evidence>
<evidence type="ECO:0000256" key="2">
    <source>
        <dbReference type="SAM" id="SignalP"/>
    </source>
</evidence>
<feature type="chain" id="PRO_5012055434" evidence="2">
    <location>
        <begin position="34"/>
        <end position="361"/>
    </location>
</feature>
<dbReference type="Gene3D" id="3.90.550.10">
    <property type="entry name" value="Spore Coat Polysaccharide Biosynthesis Protein SpsA, Chain A"/>
    <property type="match status" value="1"/>
</dbReference>
<feature type="signal peptide" evidence="2">
    <location>
        <begin position="1"/>
        <end position="33"/>
    </location>
</feature>
<keyword evidence="2" id="KW-0732">Signal</keyword>
<reference evidence="3 4" key="1">
    <citation type="submission" date="2016-07" db="EMBL/GenBank/DDBJ databases">
        <title>Pervasive Adenine N6-methylation of Active Genes in Fungi.</title>
        <authorList>
            <consortium name="DOE Joint Genome Institute"/>
            <person name="Mondo S.J."/>
            <person name="Dannebaum R.O."/>
            <person name="Kuo R.C."/>
            <person name="Labutti K."/>
            <person name="Haridas S."/>
            <person name="Kuo A."/>
            <person name="Salamov A."/>
            <person name="Ahrendt S.R."/>
            <person name="Lipzen A."/>
            <person name="Sullivan W."/>
            <person name="Andreopoulos W.B."/>
            <person name="Clum A."/>
            <person name="Lindquist E."/>
            <person name="Daum C."/>
            <person name="Ramamoorthy G.K."/>
            <person name="Gryganskyi A."/>
            <person name="Culley D."/>
            <person name="Magnuson J.K."/>
            <person name="James T.Y."/>
            <person name="O'Malley M.A."/>
            <person name="Stajich J.E."/>
            <person name="Spatafora J.W."/>
            <person name="Visel A."/>
            <person name="Grigoriev I.V."/>
        </authorList>
    </citation>
    <scope>NUCLEOTIDE SEQUENCE [LARGE SCALE GENOMIC DNA]</scope>
    <source>
        <strain evidence="3 4">NRRL 1336</strain>
    </source>
</reference>
<evidence type="ECO:0000313" key="3">
    <source>
        <dbReference type="EMBL" id="ORZ22428.1"/>
    </source>
</evidence>
<dbReference type="InterPro" id="IPR029044">
    <property type="entry name" value="Nucleotide-diphossugar_trans"/>
</dbReference>
<protein>
    <submittedName>
        <fullName evidence="3">Anp1-domain-containing protein</fullName>
    </submittedName>
</protein>
<keyword evidence="4" id="KW-1185">Reference proteome</keyword>
<name>A0A1X2IUG3_9FUNG</name>
<dbReference type="SUPFAM" id="SSF53448">
    <property type="entry name" value="Nucleotide-diphospho-sugar transferases"/>
    <property type="match status" value="1"/>
</dbReference>
<organism evidence="3 4">
    <name type="scientific">Absidia repens</name>
    <dbReference type="NCBI Taxonomy" id="90262"/>
    <lineage>
        <taxon>Eukaryota</taxon>
        <taxon>Fungi</taxon>
        <taxon>Fungi incertae sedis</taxon>
        <taxon>Mucoromycota</taxon>
        <taxon>Mucoromycotina</taxon>
        <taxon>Mucoromycetes</taxon>
        <taxon>Mucorales</taxon>
        <taxon>Cunninghamellaceae</taxon>
        <taxon>Absidia</taxon>
    </lineage>
</organism>
<gene>
    <name evidence="3" type="ORF">BCR42DRAFT_406167</name>
</gene>
<dbReference type="AlphaFoldDB" id="A0A1X2IUG3"/>
<dbReference type="OrthoDB" id="2405412at2759"/>
<comment type="caution">
    <text evidence="3">The sequence shown here is derived from an EMBL/GenBank/DDBJ whole genome shotgun (WGS) entry which is preliminary data.</text>
</comment>
<proteinExistence type="inferred from homology"/>
<dbReference type="Pfam" id="PF03452">
    <property type="entry name" value="Anp1"/>
    <property type="match status" value="1"/>
</dbReference>
<sequence>MTSLYTFRFGRRLVVFTFLLICLFLYVFHQGNTENEMSNSMCHNTRSMPSSQTTLSWKAQNNKLLQPYYRDLNALEATSEHILVLTPILKVEAIDHIDRYFELLDKSTYPNHLISIGILISIPSSPSAEKHQALLHTLTTLVQRFQQRWFNAFHDITIYQRDFHFDFEPADKQQLHSFDFQPYRRSITARARNYLLSTALQNHHTWVAWMDVDIVSYPATIFEDLMRHDVDVIVPNCLLPTNDGSFWGYDRNNWQETDGSMRFQMKVGTDFVMMEGYDELVTGRTLMVDMPTHLGPDHLVPLDGVGASFTLVKAIVHREGANFPSFVFQHQVDTEGFARMIQAMGYSIFGIPSYFVYHAHS</sequence>
<dbReference type="PANTHER" id="PTHR43083">
    <property type="entry name" value="MANNAN POLYMERASE II"/>
    <property type="match status" value="1"/>
</dbReference>
<dbReference type="Proteomes" id="UP000193560">
    <property type="component" value="Unassembled WGS sequence"/>
</dbReference>
<dbReference type="EMBL" id="MCGE01000004">
    <property type="protein sequence ID" value="ORZ22428.1"/>
    <property type="molecule type" value="Genomic_DNA"/>
</dbReference>
<dbReference type="InterPro" id="IPR052086">
    <property type="entry name" value="Mannan_Polymerase_Subunit"/>
</dbReference>
<comment type="similarity">
    <text evidence="1">Belongs to the ANP1/MMN9/VAN1 family.</text>
</comment>
<dbReference type="PANTHER" id="PTHR43083:SF6">
    <property type="entry name" value="MANNAN POLYMERASE COMPLEXES SUBUNIT MNN9"/>
    <property type="match status" value="1"/>
</dbReference>
<accession>A0A1X2IUG3</accession>
<evidence type="ECO:0000313" key="4">
    <source>
        <dbReference type="Proteomes" id="UP000193560"/>
    </source>
</evidence>